<sequence length="414" mass="45220">MLEKRTAISVEDALKLATKNLQTGSIEEIELKEAHGRVLAEDLKADHDVPSFDRSPYDGFAIRAEDTHNAKKDNPSRFKVVAEIGAGSIYEKPLNSFEAVRIMTGAKIPDQCNAVVMLEQVKESNEEGQAFFDLDTVIDKHHNISFQGEDTKKGTVLLKKGTTISPGVIATLATFGYAQVWVQKKPVIGVIATGSELLEVDQPLENGKIRNSNAYMIYAQIQQAGGIPFYFGQFSDDFEVCLENMKKALMQVDFLITTGGVSVGDYDLLPDLLKALDAEILFNKVQMRPGSVTTVAEINNKKIFALSGNPSACFVGFELFTKAAINAYLGIPGKVIQHTSATLGVDFKKANPFDRFIRGEIHFEEGQLLAYPAGLDKSNSVISLAKTNALIHLPGGTSGYLEDDEVNVILLKNV</sequence>
<evidence type="ECO:0000256" key="4">
    <source>
        <dbReference type="ARBA" id="ARBA00010763"/>
    </source>
</evidence>
<evidence type="ECO:0000256" key="12">
    <source>
        <dbReference type="ARBA" id="ARBA00047317"/>
    </source>
</evidence>
<evidence type="ECO:0000313" key="15">
    <source>
        <dbReference type="EMBL" id="RCW66956.1"/>
    </source>
</evidence>
<dbReference type="FunFam" id="2.170.190.11:FF:000001">
    <property type="entry name" value="Molybdopterin molybdenumtransferase"/>
    <property type="match status" value="1"/>
</dbReference>
<dbReference type="NCBIfam" id="NF045515">
    <property type="entry name" value="Glp_gephyrin"/>
    <property type="match status" value="1"/>
</dbReference>
<dbReference type="InterPro" id="IPR036688">
    <property type="entry name" value="MoeA_C_domain_IV_sf"/>
</dbReference>
<dbReference type="InterPro" id="IPR038987">
    <property type="entry name" value="MoeA-like"/>
</dbReference>
<evidence type="ECO:0000256" key="9">
    <source>
        <dbReference type="ARBA" id="ARBA00022723"/>
    </source>
</evidence>
<keyword evidence="10 13" id="KW-0460">Magnesium</keyword>
<evidence type="ECO:0000256" key="2">
    <source>
        <dbReference type="ARBA" id="ARBA00002901"/>
    </source>
</evidence>
<keyword evidence="11 13" id="KW-0501">Molybdenum cofactor biosynthesis</keyword>
<comment type="cofactor">
    <cofactor evidence="1 13">
        <name>Mg(2+)</name>
        <dbReference type="ChEBI" id="CHEBI:18420"/>
    </cofactor>
</comment>
<keyword evidence="8 13" id="KW-0808">Transferase</keyword>
<evidence type="ECO:0000256" key="5">
    <source>
        <dbReference type="ARBA" id="ARBA00013269"/>
    </source>
</evidence>
<evidence type="ECO:0000256" key="8">
    <source>
        <dbReference type="ARBA" id="ARBA00022679"/>
    </source>
</evidence>
<keyword evidence="16" id="KW-1185">Reference proteome</keyword>
<dbReference type="InterPro" id="IPR005111">
    <property type="entry name" value="MoeA_C_domain_IV"/>
</dbReference>
<evidence type="ECO:0000256" key="7">
    <source>
        <dbReference type="ARBA" id="ARBA00022505"/>
    </source>
</evidence>
<evidence type="ECO:0000256" key="13">
    <source>
        <dbReference type="RuleBase" id="RU365090"/>
    </source>
</evidence>
<dbReference type="OrthoDB" id="9804758at2"/>
<dbReference type="Pfam" id="PF03453">
    <property type="entry name" value="MoeA_N"/>
    <property type="match status" value="1"/>
</dbReference>
<comment type="similarity">
    <text evidence="4 13">Belongs to the MoeA family.</text>
</comment>
<dbReference type="GO" id="GO:0005829">
    <property type="term" value="C:cytosol"/>
    <property type="evidence" value="ECO:0007669"/>
    <property type="project" value="TreeGrafter"/>
</dbReference>
<dbReference type="SUPFAM" id="SSF53218">
    <property type="entry name" value="Molybdenum cofactor biosynthesis proteins"/>
    <property type="match status" value="1"/>
</dbReference>
<dbReference type="GO" id="GO:0046872">
    <property type="term" value="F:metal ion binding"/>
    <property type="evidence" value="ECO:0007669"/>
    <property type="project" value="UniProtKB-UniRule"/>
</dbReference>
<dbReference type="SUPFAM" id="SSF63882">
    <property type="entry name" value="MoeA N-terminal region -like"/>
    <property type="match status" value="1"/>
</dbReference>
<keyword evidence="7 13" id="KW-0500">Molybdenum</keyword>
<dbReference type="UniPathway" id="UPA00344"/>
<evidence type="ECO:0000256" key="3">
    <source>
        <dbReference type="ARBA" id="ARBA00005046"/>
    </source>
</evidence>
<dbReference type="Proteomes" id="UP000252585">
    <property type="component" value="Unassembled WGS sequence"/>
</dbReference>
<dbReference type="EC" id="2.10.1.1" evidence="5 13"/>
<dbReference type="SUPFAM" id="SSF63867">
    <property type="entry name" value="MoeA C-terminal domain-like"/>
    <property type="match status" value="1"/>
</dbReference>
<evidence type="ECO:0000313" key="16">
    <source>
        <dbReference type="Proteomes" id="UP000252585"/>
    </source>
</evidence>
<dbReference type="AlphaFoldDB" id="A0A368XIF2"/>
<comment type="function">
    <text evidence="2 13">Catalyzes the insertion of molybdate into adenylated molybdopterin with the concomitant release of AMP.</text>
</comment>
<dbReference type="PANTHER" id="PTHR10192">
    <property type="entry name" value="MOLYBDOPTERIN BIOSYNTHESIS PROTEIN"/>
    <property type="match status" value="1"/>
</dbReference>
<dbReference type="PANTHER" id="PTHR10192:SF5">
    <property type="entry name" value="GEPHYRIN"/>
    <property type="match status" value="1"/>
</dbReference>
<comment type="caution">
    <text evidence="15">The sequence shown here is derived from an EMBL/GenBank/DDBJ whole genome shotgun (WGS) entry which is preliminary data.</text>
</comment>
<keyword evidence="9 13" id="KW-0479">Metal-binding</keyword>
<dbReference type="NCBIfam" id="TIGR00177">
    <property type="entry name" value="molyb_syn"/>
    <property type="match status" value="1"/>
</dbReference>
<dbReference type="Gene3D" id="2.170.190.11">
    <property type="entry name" value="Molybdopterin biosynthesis moea protein, domain 3"/>
    <property type="match status" value="1"/>
</dbReference>
<evidence type="ECO:0000256" key="1">
    <source>
        <dbReference type="ARBA" id="ARBA00001946"/>
    </source>
</evidence>
<dbReference type="GO" id="GO:0006777">
    <property type="term" value="P:Mo-molybdopterin cofactor biosynthetic process"/>
    <property type="evidence" value="ECO:0007669"/>
    <property type="project" value="UniProtKB-UniRule"/>
</dbReference>
<dbReference type="Gene3D" id="3.40.980.10">
    <property type="entry name" value="MoaB/Mog-like domain"/>
    <property type="match status" value="1"/>
</dbReference>
<dbReference type="RefSeq" id="WP_114353106.1">
    <property type="nucleotide sequence ID" value="NZ_QPJJ01000008.1"/>
</dbReference>
<dbReference type="Gene3D" id="2.40.340.10">
    <property type="entry name" value="MoeA, C-terminal, domain IV"/>
    <property type="match status" value="1"/>
</dbReference>
<dbReference type="GO" id="GO:0061599">
    <property type="term" value="F:molybdopterin molybdotransferase activity"/>
    <property type="evidence" value="ECO:0007669"/>
    <property type="project" value="UniProtKB-UniRule"/>
</dbReference>
<proteinExistence type="inferred from homology"/>
<dbReference type="SMART" id="SM00852">
    <property type="entry name" value="MoCF_biosynth"/>
    <property type="match status" value="1"/>
</dbReference>
<evidence type="ECO:0000256" key="10">
    <source>
        <dbReference type="ARBA" id="ARBA00022842"/>
    </source>
</evidence>
<dbReference type="CDD" id="cd00887">
    <property type="entry name" value="MoeA"/>
    <property type="match status" value="1"/>
</dbReference>
<name>A0A368XIF2_9BACI</name>
<organism evidence="15 16">
    <name type="scientific">Saliterribacillus persicus</name>
    <dbReference type="NCBI Taxonomy" id="930114"/>
    <lineage>
        <taxon>Bacteria</taxon>
        <taxon>Bacillati</taxon>
        <taxon>Bacillota</taxon>
        <taxon>Bacilli</taxon>
        <taxon>Bacillales</taxon>
        <taxon>Bacillaceae</taxon>
        <taxon>Saliterribacillus</taxon>
    </lineage>
</organism>
<dbReference type="Pfam" id="PF03454">
    <property type="entry name" value="MoeA_C"/>
    <property type="match status" value="1"/>
</dbReference>
<dbReference type="InterPro" id="IPR001453">
    <property type="entry name" value="MoaB/Mog_dom"/>
</dbReference>
<dbReference type="FunFam" id="3.40.980.10:FF:000004">
    <property type="entry name" value="Molybdopterin molybdenumtransferase"/>
    <property type="match status" value="1"/>
</dbReference>
<dbReference type="InterPro" id="IPR036425">
    <property type="entry name" value="MoaB/Mog-like_dom_sf"/>
</dbReference>
<dbReference type="EMBL" id="QPJJ01000008">
    <property type="protein sequence ID" value="RCW66956.1"/>
    <property type="molecule type" value="Genomic_DNA"/>
</dbReference>
<evidence type="ECO:0000256" key="11">
    <source>
        <dbReference type="ARBA" id="ARBA00023150"/>
    </source>
</evidence>
<dbReference type="Gene3D" id="3.90.105.10">
    <property type="entry name" value="Molybdopterin biosynthesis moea protein, domain 2"/>
    <property type="match status" value="1"/>
</dbReference>
<dbReference type="Pfam" id="PF00994">
    <property type="entry name" value="MoCF_biosynth"/>
    <property type="match status" value="1"/>
</dbReference>
<protein>
    <recommendedName>
        <fullName evidence="6 13">Molybdopterin molybdenumtransferase</fullName>
        <ecNumber evidence="5 13">2.10.1.1</ecNumber>
    </recommendedName>
</protein>
<gene>
    <name evidence="15" type="ORF">DFR57_10852</name>
</gene>
<evidence type="ECO:0000259" key="14">
    <source>
        <dbReference type="SMART" id="SM00852"/>
    </source>
</evidence>
<comment type="catalytic activity">
    <reaction evidence="12">
        <text>adenylyl-molybdopterin + molybdate = Mo-molybdopterin + AMP + H(+)</text>
        <dbReference type="Rhea" id="RHEA:35047"/>
        <dbReference type="ChEBI" id="CHEBI:15378"/>
        <dbReference type="ChEBI" id="CHEBI:36264"/>
        <dbReference type="ChEBI" id="CHEBI:62727"/>
        <dbReference type="ChEBI" id="CHEBI:71302"/>
        <dbReference type="ChEBI" id="CHEBI:456215"/>
        <dbReference type="EC" id="2.10.1.1"/>
    </reaction>
</comment>
<dbReference type="InterPro" id="IPR005110">
    <property type="entry name" value="MoeA_linker/N"/>
</dbReference>
<reference evidence="15 16" key="1">
    <citation type="submission" date="2018-07" db="EMBL/GenBank/DDBJ databases">
        <title>Genomic Encyclopedia of Type Strains, Phase IV (KMG-IV): sequencing the most valuable type-strain genomes for metagenomic binning, comparative biology and taxonomic classification.</title>
        <authorList>
            <person name="Goeker M."/>
        </authorList>
    </citation>
    <scope>NUCLEOTIDE SEQUENCE [LARGE SCALE GENOMIC DNA]</scope>
    <source>
        <strain evidence="15 16">DSM 27696</strain>
    </source>
</reference>
<evidence type="ECO:0000256" key="6">
    <source>
        <dbReference type="ARBA" id="ARBA00021108"/>
    </source>
</evidence>
<dbReference type="InterPro" id="IPR036135">
    <property type="entry name" value="MoeA_linker/N_sf"/>
</dbReference>
<feature type="domain" description="MoaB/Mog" evidence="14">
    <location>
        <begin position="189"/>
        <end position="327"/>
    </location>
</feature>
<comment type="pathway">
    <text evidence="3 13">Cofactor biosynthesis; molybdopterin biosynthesis.</text>
</comment>
<accession>A0A368XIF2</accession>